<keyword evidence="2" id="KW-1185">Reference proteome</keyword>
<comment type="caution">
    <text evidence="1">The sequence shown here is derived from an EMBL/GenBank/DDBJ whole genome shotgun (WGS) entry which is preliminary data.</text>
</comment>
<dbReference type="EMBL" id="VYSG01000001">
    <property type="protein sequence ID" value="NEG69281.1"/>
    <property type="molecule type" value="Genomic_DNA"/>
</dbReference>
<gene>
    <name evidence="1" type="ORF">F6S87_01285</name>
</gene>
<dbReference type="InterPro" id="IPR024499">
    <property type="entry name" value="Mbeg1-like"/>
</dbReference>
<proteinExistence type="predicted"/>
<protein>
    <submittedName>
        <fullName evidence="1">DUF2974 domain-containing protein</fullName>
    </submittedName>
</protein>
<dbReference type="AlphaFoldDB" id="A0A6I5N664"/>
<name>A0A6I5N664_9BIFI</name>
<evidence type="ECO:0000313" key="1">
    <source>
        <dbReference type="EMBL" id="NEG69281.1"/>
    </source>
</evidence>
<dbReference type="Pfam" id="PF11187">
    <property type="entry name" value="Mbeg1-like"/>
    <property type="match status" value="1"/>
</dbReference>
<organism evidence="1 2">
    <name type="scientific">Bifidobacterium choloepi</name>
    <dbReference type="NCBI Taxonomy" id="2614131"/>
    <lineage>
        <taxon>Bacteria</taxon>
        <taxon>Bacillati</taxon>
        <taxon>Actinomycetota</taxon>
        <taxon>Actinomycetes</taxon>
        <taxon>Bifidobacteriales</taxon>
        <taxon>Bifidobacteriaceae</taxon>
        <taxon>Bifidobacterium</taxon>
    </lineage>
</organism>
<accession>A0A6I5N664</accession>
<sequence length="313" mass="34964">MLMDYARDYFGTPFSQVGANALDLLVLSEMTNFEYDDDSIGKPMADAIDEAVLPTIENRHGEPVVSLENKEDLELAQLVKRADRYRDAVLRDFEARYVEGSQQFGALAVEQGGMLCVAFRATDLTVTGWHESLKLSENQPTGSQLDAAAFLERNYADWNGPVLVCGHSKGGNLAEFACRELVDRYPDAAGDIVDICSFDGPGLAPHYRDTDAYRLIAPKIHTFIPKSSIVGNIHEHPRAGLAYVDSAKPFVMQHYVYNWKTRGTHLIRAHQTMVGRMTSGLLNLLIDITDDAAKHRIFQTLFAPYRLLGRRLL</sequence>
<dbReference type="RefSeq" id="WP_163226869.1">
    <property type="nucleotide sequence ID" value="NZ_VYSG01000001.1"/>
</dbReference>
<evidence type="ECO:0000313" key="2">
    <source>
        <dbReference type="Proteomes" id="UP000469292"/>
    </source>
</evidence>
<dbReference type="SUPFAM" id="SSF53474">
    <property type="entry name" value="alpha/beta-Hydrolases"/>
    <property type="match status" value="1"/>
</dbReference>
<dbReference type="InterPro" id="IPR029058">
    <property type="entry name" value="AB_hydrolase_fold"/>
</dbReference>
<dbReference type="Proteomes" id="UP000469292">
    <property type="component" value="Unassembled WGS sequence"/>
</dbReference>
<reference evidence="1 2" key="1">
    <citation type="submission" date="2019-09" db="EMBL/GenBank/DDBJ databases">
        <title>Phylogenetic characterization of a novel taxon of the genus Bifidobacterium: Bifidobacterium choloepi sp. nov.</title>
        <authorList>
            <person name="Modesto M."/>
            <person name="Satti M."/>
        </authorList>
    </citation>
    <scope>NUCLEOTIDE SEQUENCE [LARGE SCALE GENOMIC DNA]</scope>
    <source>
        <strain evidence="1 2">BRDM6</strain>
    </source>
</reference>